<protein>
    <submittedName>
        <fullName evidence="1">Uncharacterized protein</fullName>
    </submittedName>
</protein>
<organism evidence="1">
    <name type="scientific">Lepeophtheirus salmonis</name>
    <name type="common">Salmon louse</name>
    <name type="synonym">Caligus salmonis</name>
    <dbReference type="NCBI Taxonomy" id="72036"/>
    <lineage>
        <taxon>Eukaryota</taxon>
        <taxon>Metazoa</taxon>
        <taxon>Ecdysozoa</taxon>
        <taxon>Arthropoda</taxon>
        <taxon>Crustacea</taxon>
        <taxon>Multicrustacea</taxon>
        <taxon>Hexanauplia</taxon>
        <taxon>Copepoda</taxon>
        <taxon>Siphonostomatoida</taxon>
        <taxon>Caligidae</taxon>
        <taxon>Lepeophtheirus</taxon>
    </lineage>
</organism>
<name>A0A0K2TQI4_LEPSM</name>
<proteinExistence type="predicted"/>
<reference evidence="1" key="1">
    <citation type="submission" date="2014-05" db="EMBL/GenBank/DDBJ databases">
        <authorList>
            <person name="Chronopoulou M."/>
        </authorList>
    </citation>
    <scope>NUCLEOTIDE SEQUENCE</scope>
    <source>
        <tissue evidence="1">Whole organism</tissue>
    </source>
</reference>
<evidence type="ECO:0000313" key="1">
    <source>
        <dbReference type="EMBL" id="CDW27651.1"/>
    </source>
</evidence>
<accession>A0A0K2TQI4</accession>
<dbReference type="EMBL" id="HACA01010290">
    <property type="protein sequence ID" value="CDW27651.1"/>
    <property type="molecule type" value="Transcribed_RNA"/>
</dbReference>
<dbReference type="AlphaFoldDB" id="A0A0K2TQI4"/>
<sequence length="33" mass="3416">MGTMATISLYLVATLLIIKHSTVLVGVPSAIDS</sequence>